<evidence type="ECO:0000313" key="1">
    <source>
        <dbReference type="EMBL" id="KAF0720912.1"/>
    </source>
</evidence>
<gene>
    <name evidence="1" type="ORF">FWK35_00029037</name>
</gene>
<reference evidence="1 2" key="1">
    <citation type="submission" date="2019-08" db="EMBL/GenBank/DDBJ databases">
        <title>Whole genome of Aphis craccivora.</title>
        <authorList>
            <person name="Voronova N.V."/>
            <person name="Shulinski R.S."/>
            <person name="Bandarenka Y.V."/>
            <person name="Zhorov D.G."/>
            <person name="Warner D."/>
        </authorList>
    </citation>
    <scope>NUCLEOTIDE SEQUENCE [LARGE SCALE GENOMIC DNA]</scope>
    <source>
        <strain evidence="1">180601</strain>
        <tissue evidence="1">Whole Body</tissue>
    </source>
</reference>
<protein>
    <submittedName>
        <fullName evidence="1">BED-type domain-containing protein</fullName>
    </submittedName>
</protein>
<comment type="caution">
    <text evidence="1">The sequence shown here is derived from an EMBL/GenBank/DDBJ whole genome shotgun (WGS) entry which is preliminary data.</text>
</comment>
<sequence>MIQYNHPKFPVSNVIYKQRNPPSTLLMLSPPRHLHGGPRNLVVRRQDCDVCANESDQMQSANDSKCQTDICTYTNQSDNENDCDVDTCSRAVSDEVVNQCHSNNKKRREPEDTHDSNCLTHTRRKVMCNAGAMCKEDVIFGVAEDNPTKCTNEPEVLECQQHEWHPVTGDAVLATDRGLYYAGVVDRIEGDSIYNIIPYQSQFINGKFKPIKSVAKLQRAYKRKIILDYENKLNNYLQQYI</sequence>
<proteinExistence type="predicted"/>
<accession>A0A6G0W277</accession>
<organism evidence="1 2">
    <name type="scientific">Aphis craccivora</name>
    <name type="common">Cowpea aphid</name>
    <dbReference type="NCBI Taxonomy" id="307492"/>
    <lineage>
        <taxon>Eukaryota</taxon>
        <taxon>Metazoa</taxon>
        <taxon>Ecdysozoa</taxon>
        <taxon>Arthropoda</taxon>
        <taxon>Hexapoda</taxon>
        <taxon>Insecta</taxon>
        <taxon>Pterygota</taxon>
        <taxon>Neoptera</taxon>
        <taxon>Paraneoptera</taxon>
        <taxon>Hemiptera</taxon>
        <taxon>Sternorrhyncha</taxon>
        <taxon>Aphidomorpha</taxon>
        <taxon>Aphidoidea</taxon>
        <taxon>Aphididae</taxon>
        <taxon>Aphidini</taxon>
        <taxon>Aphis</taxon>
        <taxon>Aphis</taxon>
    </lineage>
</organism>
<keyword evidence="2" id="KW-1185">Reference proteome</keyword>
<dbReference type="EMBL" id="VUJU01009370">
    <property type="protein sequence ID" value="KAF0720912.1"/>
    <property type="molecule type" value="Genomic_DNA"/>
</dbReference>
<dbReference type="Proteomes" id="UP000478052">
    <property type="component" value="Unassembled WGS sequence"/>
</dbReference>
<dbReference type="AlphaFoldDB" id="A0A6G0W277"/>
<name>A0A6G0W277_APHCR</name>
<evidence type="ECO:0000313" key="2">
    <source>
        <dbReference type="Proteomes" id="UP000478052"/>
    </source>
</evidence>